<accession>C4JQJ9</accession>
<evidence type="ECO:0000256" key="2">
    <source>
        <dbReference type="SAM" id="Phobius"/>
    </source>
</evidence>
<feature type="compositionally biased region" description="Low complexity" evidence="1">
    <location>
        <begin position="222"/>
        <end position="239"/>
    </location>
</feature>
<feature type="region of interest" description="Disordered" evidence="1">
    <location>
        <begin position="508"/>
        <end position="543"/>
    </location>
</feature>
<evidence type="ECO:0000256" key="1">
    <source>
        <dbReference type="SAM" id="MobiDB-lite"/>
    </source>
</evidence>
<feature type="compositionally biased region" description="Basic and acidic residues" evidence="1">
    <location>
        <begin position="528"/>
        <end position="543"/>
    </location>
</feature>
<feature type="compositionally biased region" description="Polar residues" evidence="1">
    <location>
        <begin position="439"/>
        <end position="448"/>
    </location>
</feature>
<feature type="compositionally biased region" description="Polar residues" evidence="1">
    <location>
        <begin position="513"/>
        <end position="526"/>
    </location>
</feature>
<dbReference type="RefSeq" id="XP_002543827.1">
    <property type="nucleotide sequence ID" value="XM_002543781.1"/>
</dbReference>
<dbReference type="OrthoDB" id="4203315at2759"/>
<dbReference type="EMBL" id="CH476616">
    <property type="protein sequence ID" value="EEP78498.1"/>
    <property type="molecule type" value="Genomic_DNA"/>
</dbReference>
<dbReference type="InParanoid" id="C4JQJ9"/>
<organism evidence="3 4">
    <name type="scientific">Uncinocarpus reesii (strain UAMH 1704)</name>
    <dbReference type="NCBI Taxonomy" id="336963"/>
    <lineage>
        <taxon>Eukaryota</taxon>
        <taxon>Fungi</taxon>
        <taxon>Dikarya</taxon>
        <taxon>Ascomycota</taxon>
        <taxon>Pezizomycotina</taxon>
        <taxon>Eurotiomycetes</taxon>
        <taxon>Eurotiomycetidae</taxon>
        <taxon>Onygenales</taxon>
        <taxon>Onygenaceae</taxon>
        <taxon>Uncinocarpus</taxon>
    </lineage>
</organism>
<feature type="region of interest" description="Disordered" evidence="1">
    <location>
        <begin position="213"/>
        <end position="239"/>
    </location>
</feature>
<keyword evidence="2" id="KW-0812">Transmembrane</keyword>
<dbReference type="AlphaFoldDB" id="C4JQJ9"/>
<dbReference type="VEuPathDB" id="FungiDB:UREG_03344"/>
<dbReference type="KEGG" id="ure:UREG_03344"/>
<dbReference type="STRING" id="336963.C4JQJ9"/>
<gene>
    <name evidence="3" type="ORF">UREG_03344</name>
</gene>
<dbReference type="HOGENOM" id="CLU_501729_0_0_1"/>
<evidence type="ECO:0000313" key="3">
    <source>
        <dbReference type="EMBL" id="EEP78498.1"/>
    </source>
</evidence>
<feature type="region of interest" description="Disordered" evidence="1">
    <location>
        <begin position="73"/>
        <end position="178"/>
    </location>
</feature>
<feature type="region of interest" description="Disordered" evidence="1">
    <location>
        <begin position="355"/>
        <end position="408"/>
    </location>
</feature>
<keyword evidence="2" id="KW-1133">Transmembrane helix</keyword>
<proteinExistence type="predicted"/>
<keyword evidence="4" id="KW-1185">Reference proteome</keyword>
<feature type="region of interest" description="Disordered" evidence="1">
    <location>
        <begin position="425"/>
        <end position="448"/>
    </location>
</feature>
<name>C4JQJ9_UNCRE</name>
<reference evidence="4" key="1">
    <citation type="journal article" date="2009" name="Genome Res.">
        <title>Comparative genomic analyses of the human fungal pathogens Coccidioides and their relatives.</title>
        <authorList>
            <person name="Sharpton T.J."/>
            <person name="Stajich J.E."/>
            <person name="Rounsley S.D."/>
            <person name="Gardner M.J."/>
            <person name="Wortman J.R."/>
            <person name="Jordar V.S."/>
            <person name="Maiti R."/>
            <person name="Kodira C.D."/>
            <person name="Neafsey D.E."/>
            <person name="Zeng Q."/>
            <person name="Hung C.-Y."/>
            <person name="McMahan C."/>
            <person name="Muszewska A."/>
            <person name="Grynberg M."/>
            <person name="Mandel M.A."/>
            <person name="Kellner E.M."/>
            <person name="Barker B.M."/>
            <person name="Galgiani J.N."/>
            <person name="Orbach M.J."/>
            <person name="Kirkland T.N."/>
            <person name="Cole G.T."/>
            <person name="Henn M.R."/>
            <person name="Birren B.W."/>
            <person name="Taylor J.W."/>
        </authorList>
    </citation>
    <scope>NUCLEOTIDE SEQUENCE [LARGE SCALE GENOMIC DNA]</scope>
    <source>
        <strain evidence="4">UAMH 1704</strain>
    </source>
</reference>
<dbReference type="GeneID" id="8440183"/>
<evidence type="ECO:0000313" key="4">
    <source>
        <dbReference type="Proteomes" id="UP000002058"/>
    </source>
</evidence>
<dbReference type="OMA" id="WDPESTF"/>
<protein>
    <submittedName>
        <fullName evidence="3">Uncharacterized protein</fullName>
    </submittedName>
</protein>
<dbReference type="Proteomes" id="UP000002058">
    <property type="component" value="Unassembled WGS sequence"/>
</dbReference>
<sequence>MRRVRAEIGTAGVNEDDDAAQYLLEELNSIRRSKSDRVSQKVTSRGDLWPQRASLSLYSFLEGSRSWASKLVGGHNRNPANHAGRRRPLSVRSVNELGDSDISLEIRKRRGPGNAGNQSPNRNGKGPKDKSDFANPHGNWNGNPPGLAGPADPPSFGPPPGIQPPPNAPEPPPPMSLTDQITASTIVPIGTQTTQPSVPTLYIQTKTVVSKMGETTGPGDIPSSPFDTTPSSTSSPGNSNNILHDPARVASLAVGVTIASLMLLTVIGWLILRCFRKRKYRNKYPVYQMTRPGELDGSWANEKDQTSKTGGGFEWDPESTFAPPFSKQQPFGHSRGRSSASLIFQRILKHTRIPSQRRSAQFNPLIHDKPLPKPPDTESQLSQTEHDSIVNDLPDMPEMPEKSRATISTRSSEAFHLDLPSPRHYFQQDRKGPGRGSISKFSWSTPTTKSTSIASVAPTYRLPSLTSNYAGTIFSDDSEPPHFRTTSSWVLHQQARISRRKWVDLDYPMSPTAVASTPRTRQNSDCLTPKERPPKRLSEETLN</sequence>
<dbReference type="eggNOG" id="ENOG502RR0T">
    <property type="taxonomic scope" value="Eukaryota"/>
</dbReference>
<feature type="compositionally biased region" description="Low complexity" evidence="1">
    <location>
        <begin position="135"/>
        <end position="150"/>
    </location>
</feature>
<keyword evidence="2" id="KW-0472">Membrane</keyword>
<feature type="compositionally biased region" description="Pro residues" evidence="1">
    <location>
        <begin position="151"/>
        <end position="175"/>
    </location>
</feature>
<feature type="transmembrane region" description="Helical" evidence="2">
    <location>
        <begin position="249"/>
        <end position="272"/>
    </location>
</feature>